<dbReference type="InterPro" id="IPR016181">
    <property type="entry name" value="Acyl_CoA_acyltransferase"/>
</dbReference>
<dbReference type="OrthoDB" id="9796381at2"/>
<dbReference type="CDD" id="cd04301">
    <property type="entry name" value="NAT_SF"/>
    <property type="match status" value="1"/>
</dbReference>
<evidence type="ECO:0000259" key="1">
    <source>
        <dbReference type="PROSITE" id="PS51186"/>
    </source>
</evidence>
<dbReference type="InterPro" id="IPR000182">
    <property type="entry name" value="GNAT_dom"/>
</dbReference>
<protein>
    <submittedName>
        <fullName evidence="2">GNAT family N-acetyltransferase</fullName>
    </submittedName>
</protein>
<feature type="domain" description="N-acetyltransferase" evidence="1">
    <location>
        <begin position="3"/>
        <end position="170"/>
    </location>
</feature>
<organism evidence="2 3">
    <name type="scientific">Formosa sediminum</name>
    <dbReference type="NCBI Taxonomy" id="2594004"/>
    <lineage>
        <taxon>Bacteria</taxon>
        <taxon>Pseudomonadati</taxon>
        <taxon>Bacteroidota</taxon>
        <taxon>Flavobacteriia</taxon>
        <taxon>Flavobacteriales</taxon>
        <taxon>Flavobacteriaceae</taxon>
        <taxon>Formosa</taxon>
    </lineage>
</organism>
<dbReference type="SUPFAM" id="SSF55729">
    <property type="entry name" value="Acyl-CoA N-acyltransferases (Nat)"/>
    <property type="match status" value="1"/>
</dbReference>
<gene>
    <name evidence="2" type="ORF">FNB79_14275</name>
</gene>
<proteinExistence type="predicted"/>
<dbReference type="RefSeq" id="WP_143381995.1">
    <property type="nucleotide sequence ID" value="NZ_CP041637.1"/>
</dbReference>
<accession>A0A516GU95</accession>
<dbReference type="PROSITE" id="PS51186">
    <property type="entry name" value="GNAT"/>
    <property type="match status" value="1"/>
</dbReference>
<sequence length="171" mass="19899">MNYTFRLAELSEVPIIWEILKHAIKRRKEDGSNQWQDGYPNPEVITNDIKKRVGFVLTINNHIVGYTAILINDEPEYNNIKGSWLTNTDFVVFHRIAIANTHLNKGYAKLILKNIETYAIKNKIYSIKADTNFDNNGMLKLFETHNYIYCGEVYFRGSPRKAFEKVLHISS</sequence>
<dbReference type="Proteomes" id="UP000319209">
    <property type="component" value="Chromosome"/>
</dbReference>
<dbReference type="Pfam" id="PF00583">
    <property type="entry name" value="Acetyltransf_1"/>
    <property type="match status" value="1"/>
</dbReference>
<reference evidence="2 3" key="1">
    <citation type="submission" date="2019-07" db="EMBL/GenBank/DDBJ databases">
        <title>Genome sequencing for Formosa sp. PS13.</title>
        <authorList>
            <person name="Park S.-J."/>
        </authorList>
    </citation>
    <scope>NUCLEOTIDE SEQUENCE [LARGE SCALE GENOMIC DNA]</scope>
    <source>
        <strain evidence="2 3">PS13</strain>
    </source>
</reference>
<dbReference type="EMBL" id="CP041637">
    <property type="protein sequence ID" value="QDO95087.1"/>
    <property type="molecule type" value="Genomic_DNA"/>
</dbReference>
<evidence type="ECO:0000313" key="2">
    <source>
        <dbReference type="EMBL" id="QDO95087.1"/>
    </source>
</evidence>
<dbReference type="KEGG" id="fop:FNB79_14275"/>
<keyword evidence="2" id="KW-0808">Transferase</keyword>
<dbReference type="Gene3D" id="3.40.630.30">
    <property type="match status" value="1"/>
</dbReference>
<name>A0A516GU95_9FLAO</name>
<keyword evidence="3" id="KW-1185">Reference proteome</keyword>
<evidence type="ECO:0000313" key="3">
    <source>
        <dbReference type="Proteomes" id="UP000319209"/>
    </source>
</evidence>
<dbReference type="AlphaFoldDB" id="A0A516GU95"/>
<dbReference type="GO" id="GO:0016747">
    <property type="term" value="F:acyltransferase activity, transferring groups other than amino-acyl groups"/>
    <property type="evidence" value="ECO:0007669"/>
    <property type="project" value="InterPro"/>
</dbReference>